<proteinExistence type="predicted"/>
<organism evidence="3 4">
    <name type="scientific">Acinetobacter tianfuensis</name>
    <dbReference type="NCBI Taxonomy" id="2419603"/>
    <lineage>
        <taxon>Bacteria</taxon>
        <taxon>Pseudomonadati</taxon>
        <taxon>Pseudomonadota</taxon>
        <taxon>Gammaproteobacteria</taxon>
        <taxon>Moraxellales</taxon>
        <taxon>Moraxellaceae</taxon>
        <taxon>Acinetobacter</taxon>
    </lineage>
</organism>
<comment type="caution">
    <text evidence="3">The sequence shown here is derived from an EMBL/GenBank/DDBJ whole genome shotgun (WGS) entry which is preliminary data.</text>
</comment>
<name>A0A3A8EYV8_9GAMM</name>
<evidence type="ECO:0000256" key="1">
    <source>
        <dbReference type="SAM" id="Coils"/>
    </source>
</evidence>
<evidence type="ECO:0000256" key="2">
    <source>
        <dbReference type="SAM" id="Phobius"/>
    </source>
</evidence>
<gene>
    <name evidence="3" type="ORF">D7V32_02015</name>
</gene>
<feature type="transmembrane region" description="Helical" evidence="2">
    <location>
        <begin position="198"/>
        <end position="218"/>
    </location>
</feature>
<reference evidence="3 4" key="1">
    <citation type="submission" date="2018-09" db="EMBL/GenBank/DDBJ databases">
        <title>The draft genome of Acinetobacter spp. strains.</title>
        <authorList>
            <person name="Qin J."/>
            <person name="Feng Y."/>
            <person name="Zong Z."/>
        </authorList>
    </citation>
    <scope>NUCLEOTIDE SEQUENCE [LARGE SCALE GENOMIC DNA]</scope>
    <source>
        <strain evidence="3 4">WCHAc060012</strain>
    </source>
</reference>
<dbReference type="AlphaFoldDB" id="A0A3A8EYV8"/>
<keyword evidence="4" id="KW-1185">Reference proteome</keyword>
<keyword evidence="2" id="KW-0812">Transmembrane</keyword>
<keyword evidence="2" id="KW-1133">Transmembrane helix</keyword>
<keyword evidence="1" id="KW-0175">Coiled coil</keyword>
<dbReference type="RefSeq" id="WP_120401257.1">
    <property type="nucleotide sequence ID" value="NZ_RAXV01000002.1"/>
</dbReference>
<feature type="coiled-coil region" evidence="1">
    <location>
        <begin position="167"/>
        <end position="201"/>
    </location>
</feature>
<evidence type="ECO:0000313" key="3">
    <source>
        <dbReference type="EMBL" id="RKG34051.1"/>
    </source>
</evidence>
<dbReference type="EMBL" id="RAXV01000002">
    <property type="protein sequence ID" value="RKG34051.1"/>
    <property type="molecule type" value="Genomic_DNA"/>
</dbReference>
<evidence type="ECO:0000313" key="4">
    <source>
        <dbReference type="Proteomes" id="UP000282388"/>
    </source>
</evidence>
<feature type="transmembrane region" description="Helical" evidence="2">
    <location>
        <begin position="16"/>
        <end position="35"/>
    </location>
</feature>
<dbReference type="Proteomes" id="UP000282388">
    <property type="component" value="Unassembled WGS sequence"/>
</dbReference>
<evidence type="ECO:0008006" key="5">
    <source>
        <dbReference type="Google" id="ProtNLM"/>
    </source>
</evidence>
<accession>A0A3A8EYV8</accession>
<dbReference type="OrthoDB" id="6705724at2"/>
<keyword evidence="2" id="KW-0472">Membrane</keyword>
<protein>
    <recommendedName>
        <fullName evidence="5">SCP2 domain-containing protein</fullName>
    </recommendedName>
</protein>
<sequence length="220" mass="25961">MSDSQQSKDHQQKDQTHLLLTMSLIILETIFSFILKHDRVVALQAKKFVDQNISIKINSYIPYFDFYVQFTERGILFDDKAPEKAVDLDVRTTLMDLIKIFVFGNHRCIKGMRIDGDLVLKDEFRDLLSLFSFPKLMGDWKQWLTQPDDEQNITASKKRIAPLLEKIDQQRSKINTLQVEVKQYKNRIKRMERRQKRINIIFTVITVLLIALVVYNVWPA</sequence>